<sequence>MSLYLTLYAFIFLISHVSAMTMPIPTPQGCGSSSMSCCARRGEPEHNCGNYPASYFQSHGEEFHPNDVFRSTIQFFATPVATTEAGGNIHIGQIEFTADIPHQVFQITFNRALEEDIKNAVRTARRLTRVPVAGIRVQWGLYVRGTFSDPNRDRAERDVLSNWSIVWPVIRDRREHDDEEPYGDVQVYGVSNQDQSARTNYNPTRMPQIGRQYRIFYSIAYTDNEGNILSVEQPPPP</sequence>
<dbReference type="EMBL" id="JBBPDW010000002">
    <property type="protein sequence ID" value="KAK7555910.1"/>
    <property type="molecule type" value="Genomic_DNA"/>
</dbReference>
<name>A0ABR1MQA5_9PEZI</name>
<reference evidence="2 3" key="1">
    <citation type="submission" date="2024-04" db="EMBL/GenBank/DDBJ databases">
        <title>Phyllosticta paracitricarpa is synonymous to the EU quarantine fungus P. citricarpa based on phylogenomic analyses.</title>
        <authorList>
            <consortium name="Lawrence Berkeley National Laboratory"/>
            <person name="Van Ingen-Buijs V.A."/>
            <person name="Van Westerhoven A.C."/>
            <person name="Haridas S."/>
            <person name="Skiadas P."/>
            <person name="Martin F."/>
            <person name="Groenewald J.Z."/>
            <person name="Crous P.W."/>
            <person name="Seidl M.F."/>
        </authorList>
    </citation>
    <scope>NUCLEOTIDE SEQUENCE [LARGE SCALE GENOMIC DNA]</scope>
    <source>
        <strain evidence="2 3">CBS 122670</strain>
    </source>
</reference>
<organism evidence="2 3">
    <name type="scientific">Phyllosticta citricarpa</name>
    <dbReference type="NCBI Taxonomy" id="55181"/>
    <lineage>
        <taxon>Eukaryota</taxon>
        <taxon>Fungi</taxon>
        <taxon>Dikarya</taxon>
        <taxon>Ascomycota</taxon>
        <taxon>Pezizomycotina</taxon>
        <taxon>Dothideomycetes</taxon>
        <taxon>Dothideomycetes incertae sedis</taxon>
        <taxon>Botryosphaeriales</taxon>
        <taxon>Phyllostictaceae</taxon>
        <taxon>Phyllosticta</taxon>
    </lineage>
</organism>
<accession>A0ABR1MQA5</accession>
<keyword evidence="3" id="KW-1185">Reference proteome</keyword>
<comment type="caution">
    <text evidence="2">The sequence shown here is derived from an EMBL/GenBank/DDBJ whole genome shotgun (WGS) entry which is preliminary data.</text>
</comment>
<keyword evidence="1" id="KW-0732">Signal</keyword>
<gene>
    <name evidence="2" type="ORF">IWX46DRAFT_577613</name>
</gene>
<protein>
    <submittedName>
        <fullName evidence="2">Uncharacterized protein</fullName>
    </submittedName>
</protein>
<evidence type="ECO:0000313" key="3">
    <source>
        <dbReference type="Proteomes" id="UP001365128"/>
    </source>
</evidence>
<feature type="signal peptide" evidence="1">
    <location>
        <begin position="1"/>
        <end position="19"/>
    </location>
</feature>
<proteinExistence type="predicted"/>
<feature type="chain" id="PRO_5047521722" evidence="1">
    <location>
        <begin position="20"/>
        <end position="237"/>
    </location>
</feature>
<evidence type="ECO:0000256" key="1">
    <source>
        <dbReference type="SAM" id="SignalP"/>
    </source>
</evidence>
<dbReference type="Proteomes" id="UP001365128">
    <property type="component" value="Unassembled WGS sequence"/>
</dbReference>
<evidence type="ECO:0000313" key="2">
    <source>
        <dbReference type="EMBL" id="KAK7555910.1"/>
    </source>
</evidence>